<organism evidence="1 2">
    <name type="scientific">Theileria orientalis</name>
    <dbReference type="NCBI Taxonomy" id="68886"/>
    <lineage>
        <taxon>Eukaryota</taxon>
        <taxon>Sar</taxon>
        <taxon>Alveolata</taxon>
        <taxon>Apicomplexa</taxon>
        <taxon>Aconoidasida</taxon>
        <taxon>Piroplasmida</taxon>
        <taxon>Theileriidae</taxon>
        <taxon>Theileria</taxon>
    </lineage>
</organism>
<protein>
    <submittedName>
        <fullName evidence="1">Uncharacterized protein</fullName>
    </submittedName>
</protein>
<dbReference type="Proteomes" id="UP000244811">
    <property type="component" value="Chromosome 3"/>
</dbReference>
<evidence type="ECO:0000313" key="2">
    <source>
        <dbReference type="Proteomes" id="UP000244811"/>
    </source>
</evidence>
<sequence>MVFVHSPITHSDNSLRAAQSDVDIDHYIKNYNDIKSTLCKTCMDGCESMLRKLKKCDDTDRCGFIRNEILVPSTKQSCSYLSESCNDNLDSTLKTLYDAGALADDPELVKEIDLKIKELTKLKHTINGVISSSHIIPKSGSKAGILDNTPSKIAKIPQNNDTELEAEVATV</sequence>
<reference evidence="1" key="1">
    <citation type="submission" date="2022-07" db="EMBL/GenBank/DDBJ databases">
        <title>Evaluation of T. orientalis genome assembly methods using nanopore sequencing and analysis of variation between genomes.</title>
        <authorList>
            <person name="Yam J."/>
            <person name="Micallef M.L."/>
            <person name="Liu M."/>
            <person name="Djordjevic S.P."/>
            <person name="Bogema D.R."/>
            <person name="Jenkins C."/>
        </authorList>
    </citation>
    <scope>NUCLEOTIDE SEQUENCE</scope>
    <source>
        <strain evidence="1">Goon Nure</strain>
    </source>
</reference>
<dbReference type="EMBL" id="CP056070">
    <property type="protein sequence ID" value="UKK01624.2"/>
    <property type="molecule type" value="Genomic_DNA"/>
</dbReference>
<name>A0A976QUB6_THEOR</name>
<proteinExistence type="predicted"/>
<accession>A0A976QUB6</accession>
<evidence type="ECO:0000313" key="1">
    <source>
        <dbReference type="EMBL" id="UKK01624.2"/>
    </source>
</evidence>
<dbReference type="AlphaFoldDB" id="A0A976QUB6"/>
<gene>
    <name evidence="1" type="ORF">MACK_002442</name>
</gene>